<name>A0A1X7SDR6_AMPQE</name>
<proteinExistence type="predicted"/>
<evidence type="ECO:0000313" key="2">
    <source>
        <dbReference type="EnsemblMetazoa" id="Aqu2.1.00200_001"/>
    </source>
</evidence>
<dbReference type="AlphaFoldDB" id="A0A1X7SDR6"/>
<reference evidence="2" key="1">
    <citation type="submission" date="2017-05" db="UniProtKB">
        <authorList>
            <consortium name="EnsemblMetazoa"/>
        </authorList>
    </citation>
    <scope>IDENTIFICATION</scope>
</reference>
<organism evidence="2">
    <name type="scientific">Amphimedon queenslandica</name>
    <name type="common">Sponge</name>
    <dbReference type="NCBI Taxonomy" id="400682"/>
    <lineage>
        <taxon>Eukaryota</taxon>
        <taxon>Metazoa</taxon>
        <taxon>Porifera</taxon>
        <taxon>Demospongiae</taxon>
        <taxon>Heteroscleromorpha</taxon>
        <taxon>Haplosclerida</taxon>
        <taxon>Niphatidae</taxon>
        <taxon>Amphimedon</taxon>
    </lineage>
</organism>
<accession>A0A1X7SDR6</accession>
<dbReference type="InParanoid" id="A0A1X7SDR6"/>
<feature type="coiled-coil region" evidence="1">
    <location>
        <begin position="16"/>
        <end position="54"/>
    </location>
</feature>
<sequence>MSESRKQNELYSKQKIEALQAANRKLKKDLMKKEDELQETRDKLIEERRQTVSQLQRAFDQRMVETSAQLQAKERKINELVVMLQAQCFKVIFGSI</sequence>
<protein>
    <submittedName>
        <fullName evidence="2">Uncharacterized protein</fullName>
    </submittedName>
</protein>
<keyword evidence="1" id="KW-0175">Coiled coil</keyword>
<evidence type="ECO:0000256" key="1">
    <source>
        <dbReference type="SAM" id="Coils"/>
    </source>
</evidence>
<dbReference type="EnsemblMetazoa" id="Aqu2.1.00200_001">
    <property type="protein sequence ID" value="Aqu2.1.00200_001"/>
    <property type="gene ID" value="Aqu2.1.00200"/>
</dbReference>